<dbReference type="PROSITE" id="PS51212">
    <property type="entry name" value="WSC"/>
    <property type="match status" value="1"/>
</dbReference>
<evidence type="ECO:0000313" key="4">
    <source>
        <dbReference type="EMBL" id="KAK6537410.1"/>
    </source>
</evidence>
<feature type="compositionally biased region" description="Pro residues" evidence="1">
    <location>
        <begin position="455"/>
        <end position="467"/>
    </location>
</feature>
<feature type="region of interest" description="Disordered" evidence="1">
    <location>
        <begin position="146"/>
        <end position="165"/>
    </location>
</feature>
<proteinExistence type="predicted"/>
<keyword evidence="2" id="KW-0732">Signal</keyword>
<evidence type="ECO:0000259" key="3">
    <source>
        <dbReference type="PROSITE" id="PS51212"/>
    </source>
</evidence>
<dbReference type="Pfam" id="PF01822">
    <property type="entry name" value="WSC"/>
    <property type="match status" value="1"/>
</dbReference>
<dbReference type="InterPro" id="IPR002889">
    <property type="entry name" value="WSC_carb-bd"/>
</dbReference>
<name>A0AAV9X5N4_9PEZI</name>
<evidence type="ECO:0000313" key="5">
    <source>
        <dbReference type="Proteomes" id="UP001365542"/>
    </source>
</evidence>
<evidence type="ECO:0000256" key="1">
    <source>
        <dbReference type="SAM" id="MobiDB-lite"/>
    </source>
</evidence>
<evidence type="ECO:0000256" key="2">
    <source>
        <dbReference type="SAM" id="SignalP"/>
    </source>
</evidence>
<feature type="chain" id="PRO_5043552916" description="WSC domain-containing protein" evidence="2">
    <location>
        <begin position="22"/>
        <end position="866"/>
    </location>
</feature>
<gene>
    <name evidence="4" type="ORF">TWF694_011597</name>
</gene>
<dbReference type="Proteomes" id="UP001365542">
    <property type="component" value="Unassembled WGS sequence"/>
</dbReference>
<feature type="signal peptide" evidence="2">
    <location>
        <begin position="1"/>
        <end position="21"/>
    </location>
</feature>
<keyword evidence="5" id="KW-1185">Reference proteome</keyword>
<feature type="region of interest" description="Disordered" evidence="1">
    <location>
        <begin position="451"/>
        <end position="488"/>
    </location>
</feature>
<sequence>MNSKRLFLILFGLSTCPRLNAQFPQCATLADGCDAGTANQNAFYAAAYRFQDGVLYGGTDPVVFSSALQGSTLGMVTYACSDGSIPPRMEGSAIRSSILNILACENLCGGVASPSNTKCGFGVLIVNNGANMPCFSKAVNVAPKGTTTTTTTSLTTTTSSTTTSKMMTTTATTPVNATPTINPGSDPWQFVGCVDDNAATRVLANSQTSPDMTVEKCLELAFSYQYAALQGGDTCYWDDDIVASSTIDAASCVQKCAGEAGEACGGSLKNLLYKDTSYEVISIEDMIVQLKILNSNQKQMLSLLQLWEKYLSLAEADAEVSAKRWQISLLWLSRLVPAWSELRLAATVLNNIGRLVRRRSRVWYRKATVALQRVVPQRPNVVNEYEMQVFGQVQSYAQEAETIADQILGHAAEEAVALAQEGELVLVTAAGLVIGISNFFATLLWHENLQGDFEPTPPDDGNPPPEASPRTPCPCGRDSEGCAIDDDDDDSMFLKREAQKFENMKSKRATGGLYWLTNCPNIGYQANKYPSSGEFVAFLRSINQQPLLTDSRWFSAPATDTPQTTKCFWRLDQFTTAQLKDHLNAGAGFSDYSTEHVFENAFLKYFFDRMVEDECVPCEDATPVAPPGQIPIPTPGLRELFFRPNNLANSNFSTWSVVDYLVEALSWYDVNLVNDNPDGYKEFFILEQRINNNKRAILTRNVPLQTVGATLEDFVQQMARMELVMSYMNKSGVALVFQAVTSRLVDIFARFDSEHNFGWLYPPIRSTKCMANWGAAQLGHGWAEMLLEWVNRLLIDAEQKVSNWQVITTAVFDTQIDIHYPPGIDPINNQDWKNFLNRATTPDPVYGCLAVDRFQFDRMLYRMFRF</sequence>
<dbReference type="EMBL" id="JAVHJO010000009">
    <property type="protein sequence ID" value="KAK6537410.1"/>
    <property type="molecule type" value="Genomic_DNA"/>
</dbReference>
<feature type="domain" description="WSC" evidence="3">
    <location>
        <begin position="187"/>
        <end position="276"/>
    </location>
</feature>
<comment type="caution">
    <text evidence="4">The sequence shown here is derived from an EMBL/GenBank/DDBJ whole genome shotgun (WGS) entry which is preliminary data.</text>
</comment>
<protein>
    <recommendedName>
        <fullName evidence="3">WSC domain-containing protein</fullName>
    </recommendedName>
</protein>
<dbReference type="AlphaFoldDB" id="A0AAV9X5N4"/>
<organism evidence="4 5">
    <name type="scientific">Orbilia ellipsospora</name>
    <dbReference type="NCBI Taxonomy" id="2528407"/>
    <lineage>
        <taxon>Eukaryota</taxon>
        <taxon>Fungi</taxon>
        <taxon>Dikarya</taxon>
        <taxon>Ascomycota</taxon>
        <taxon>Pezizomycotina</taxon>
        <taxon>Orbiliomycetes</taxon>
        <taxon>Orbiliales</taxon>
        <taxon>Orbiliaceae</taxon>
        <taxon>Orbilia</taxon>
    </lineage>
</organism>
<dbReference type="SMART" id="SM00321">
    <property type="entry name" value="WSC"/>
    <property type="match status" value="1"/>
</dbReference>
<accession>A0AAV9X5N4</accession>
<reference evidence="4 5" key="1">
    <citation type="submission" date="2019-10" db="EMBL/GenBank/DDBJ databases">
        <authorList>
            <person name="Palmer J.M."/>
        </authorList>
    </citation>
    <scope>NUCLEOTIDE SEQUENCE [LARGE SCALE GENOMIC DNA]</scope>
    <source>
        <strain evidence="4 5">TWF694</strain>
    </source>
</reference>